<evidence type="ECO:0000313" key="2">
    <source>
        <dbReference type="Proteomes" id="UP000420562"/>
    </source>
</evidence>
<dbReference type="Gene3D" id="3.60.20.10">
    <property type="entry name" value="Glutamine Phosphoribosylpyrophosphate, subunit 1, domain 1"/>
    <property type="match status" value="1"/>
</dbReference>
<proteinExistence type="predicted"/>
<keyword evidence="2" id="KW-1185">Reference proteome</keyword>
<accession>A0A7J4ZSK6</accession>
<name>A0A7J4ZSK6_9BACT</name>
<dbReference type="AlphaFoldDB" id="A0A7J4ZSK6"/>
<dbReference type="EMBL" id="VZQZ01000004">
    <property type="protein sequence ID" value="KAB0665689.1"/>
    <property type="molecule type" value="Genomic_DNA"/>
</dbReference>
<dbReference type="SUPFAM" id="SSF52402">
    <property type="entry name" value="Adenine nucleotide alpha hydrolases-like"/>
    <property type="match status" value="1"/>
</dbReference>
<reference evidence="1 2" key="1">
    <citation type="submission" date="2019-09" db="EMBL/GenBank/DDBJ databases">
        <title>Geobacter sp. Red96, a novel strain isolated from paddy soil.</title>
        <authorList>
            <person name="Xu Z."/>
            <person name="Masuda Y."/>
            <person name="Itoh H."/>
            <person name="Senoo K."/>
        </authorList>
    </citation>
    <scope>NUCLEOTIDE SEQUENCE [LARGE SCALE GENOMIC DNA]</scope>
    <source>
        <strain evidence="1 2">Red96</strain>
    </source>
</reference>
<evidence type="ECO:0008006" key="3">
    <source>
        <dbReference type="Google" id="ProtNLM"/>
    </source>
</evidence>
<comment type="caution">
    <text evidence="1">The sequence shown here is derived from an EMBL/GenBank/DDBJ whole genome shotgun (WGS) entry which is preliminary data.</text>
</comment>
<dbReference type="Proteomes" id="UP000420562">
    <property type="component" value="Unassembled WGS sequence"/>
</dbReference>
<evidence type="ECO:0000313" key="1">
    <source>
        <dbReference type="EMBL" id="KAB0665689.1"/>
    </source>
</evidence>
<dbReference type="RefSeq" id="WP_151128129.1">
    <property type="nucleotide sequence ID" value="NZ_VZQZ01000004.1"/>
</dbReference>
<dbReference type="SUPFAM" id="SSF56235">
    <property type="entry name" value="N-terminal nucleophile aminohydrolases (Ntn hydrolases)"/>
    <property type="match status" value="1"/>
</dbReference>
<organism evidence="1 2">
    <name type="scientific">Oryzomonas japonica</name>
    <dbReference type="NCBI Taxonomy" id="2603858"/>
    <lineage>
        <taxon>Bacteria</taxon>
        <taxon>Pseudomonadati</taxon>
        <taxon>Thermodesulfobacteriota</taxon>
        <taxon>Desulfuromonadia</taxon>
        <taxon>Geobacterales</taxon>
        <taxon>Geobacteraceae</taxon>
        <taxon>Oryzomonas</taxon>
    </lineage>
</organism>
<gene>
    <name evidence="1" type="ORF">F6V25_08190</name>
</gene>
<protein>
    <recommendedName>
        <fullName evidence="3">Asparagine synthase</fullName>
    </recommendedName>
</protein>
<dbReference type="InterPro" id="IPR029055">
    <property type="entry name" value="Ntn_hydrolases_N"/>
</dbReference>
<sequence length="659" mass="74172">MNSVLIWGKINSHEFDGRQGVMGAAQKWPVIGGYPDRSTYGVSEPLTGKKFAGVWEGKMARWYMTSNENSHRQAENACRRAGLNSSGHRSTHNCHVQAYLKRAVDTNNLVTCGEDDWICSAGTIIYRSRLGPSALRDFYSDFVNSGIEAVRSKAIGHYAVAIRHNNKITVFTDPQGAISLYYSNMDSCWNISNSLDICAQMLPERKINPIKLAMTAFESCTLGEETFYRGVRRLFGTQTITVDLNDGVFKVNNLPDTHTAKQKYSSISDAVEGYKSEVQAVFREITAVGSVGLFGTGGRDSRTVLAALLDQGAAPKIMYGVGNSDLTDDRPIDLEIATKIAETFNLPFQLLDWSGEQPYDQNILQELFQTYGFQYEVYGASRSLLEELSGGISPYPDLLLGGRGVITACRRPWAQAQRNYTINDLIEFNMSSEGKSPDLPCRELYRSEFIQDLREGLRHGGIEFPDEAPLETFVKAALFLYIRTDARFLNFANEFCHYIDPLALKCLHDSLLEMPFEYRSNDAFQIRLIHTLMPELLELPVCTTHRPAKINLKTFELEFLDVYKQAFLSRLAHAVLPSACIEPAKKVYHFVKGNKEREKVLLPDDRKLKSNKIMETYGRQVLSDPLSTHYLTTTTFLKIKAAERFAHYLAGVNALGYQE</sequence>